<dbReference type="Proteomes" id="UP001341840">
    <property type="component" value="Unassembled WGS sequence"/>
</dbReference>
<evidence type="ECO:0008006" key="3">
    <source>
        <dbReference type="Google" id="ProtNLM"/>
    </source>
</evidence>
<evidence type="ECO:0000313" key="1">
    <source>
        <dbReference type="EMBL" id="MED6119552.1"/>
    </source>
</evidence>
<accession>A0ABU6R554</accession>
<gene>
    <name evidence="1" type="ORF">PIB30_012741</name>
</gene>
<keyword evidence="2" id="KW-1185">Reference proteome</keyword>
<evidence type="ECO:0000313" key="2">
    <source>
        <dbReference type="Proteomes" id="UP001341840"/>
    </source>
</evidence>
<sequence>MLEGRAILEKQLCWQVGDGSRIKVSSDLWIPGSYPFMIPPESWPALSSRNIYWVKDLMLNSRQWNKMETPLPGERAEVANMKRCNADTESIMHCLCYCKKAEAVWREEPMNLSLIGRKTQTFWDFWNDKLENCRLGLSDTKELARIAITCWGIWRARNAWVFEQTMVDPKSTMEARLKMFKELGVETNPRNHISPISTPS</sequence>
<comment type="caution">
    <text evidence="1">The sequence shown here is derived from an EMBL/GenBank/DDBJ whole genome shotgun (WGS) entry which is preliminary data.</text>
</comment>
<dbReference type="EMBL" id="JASCZI010030240">
    <property type="protein sequence ID" value="MED6119552.1"/>
    <property type="molecule type" value="Genomic_DNA"/>
</dbReference>
<protein>
    <recommendedName>
        <fullName evidence="3">Reverse transcriptase zinc-binding domain-containing protein</fullName>
    </recommendedName>
</protein>
<organism evidence="1 2">
    <name type="scientific">Stylosanthes scabra</name>
    <dbReference type="NCBI Taxonomy" id="79078"/>
    <lineage>
        <taxon>Eukaryota</taxon>
        <taxon>Viridiplantae</taxon>
        <taxon>Streptophyta</taxon>
        <taxon>Embryophyta</taxon>
        <taxon>Tracheophyta</taxon>
        <taxon>Spermatophyta</taxon>
        <taxon>Magnoliopsida</taxon>
        <taxon>eudicotyledons</taxon>
        <taxon>Gunneridae</taxon>
        <taxon>Pentapetalae</taxon>
        <taxon>rosids</taxon>
        <taxon>fabids</taxon>
        <taxon>Fabales</taxon>
        <taxon>Fabaceae</taxon>
        <taxon>Papilionoideae</taxon>
        <taxon>50 kb inversion clade</taxon>
        <taxon>dalbergioids sensu lato</taxon>
        <taxon>Dalbergieae</taxon>
        <taxon>Pterocarpus clade</taxon>
        <taxon>Stylosanthes</taxon>
    </lineage>
</organism>
<name>A0ABU6R554_9FABA</name>
<reference evidence="1 2" key="1">
    <citation type="journal article" date="2023" name="Plants (Basel)">
        <title>Bridging the Gap: Combining Genomics and Transcriptomics Approaches to Understand Stylosanthes scabra, an Orphan Legume from the Brazilian Caatinga.</title>
        <authorList>
            <person name="Ferreira-Neto J.R.C."/>
            <person name="da Silva M.D."/>
            <person name="Binneck E."/>
            <person name="de Melo N.F."/>
            <person name="da Silva R.H."/>
            <person name="de Melo A.L.T.M."/>
            <person name="Pandolfi V."/>
            <person name="Bustamante F.O."/>
            <person name="Brasileiro-Vidal A.C."/>
            <person name="Benko-Iseppon A.M."/>
        </authorList>
    </citation>
    <scope>NUCLEOTIDE SEQUENCE [LARGE SCALE GENOMIC DNA]</scope>
    <source>
        <tissue evidence="1">Leaves</tissue>
    </source>
</reference>
<proteinExistence type="predicted"/>